<name>A7RHL3_NEMVE</name>
<evidence type="ECO:0000313" key="4">
    <source>
        <dbReference type="Proteomes" id="UP000001593"/>
    </source>
</evidence>
<reference evidence="3 4" key="1">
    <citation type="journal article" date="2007" name="Science">
        <title>Sea anemone genome reveals ancestral eumetazoan gene repertoire and genomic organization.</title>
        <authorList>
            <person name="Putnam N.H."/>
            <person name="Srivastava M."/>
            <person name="Hellsten U."/>
            <person name="Dirks B."/>
            <person name="Chapman J."/>
            <person name="Salamov A."/>
            <person name="Terry A."/>
            <person name="Shapiro H."/>
            <person name="Lindquist E."/>
            <person name="Kapitonov V.V."/>
            <person name="Jurka J."/>
            <person name="Genikhovich G."/>
            <person name="Grigoriev I.V."/>
            <person name="Lucas S.M."/>
            <person name="Steele R.E."/>
            <person name="Finnerty J.R."/>
            <person name="Technau U."/>
            <person name="Martindale M.Q."/>
            <person name="Rokhsar D.S."/>
        </authorList>
    </citation>
    <scope>NUCLEOTIDE SEQUENCE [LARGE SCALE GENOMIC DNA]</scope>
    <source>
        <strain evidence="4">CH2 X CH6</strain>
    </source>
</reference>
<dbReference type="InterPro" id="IPR036465">
    <property type="entry name" value="vWFA_dom_sf"/>
</dbReference>
<dbReference type="HOGENOM" id="CLU_1112450_0_0_1"/>
<protein>
    <recommendedName>
        <fullName evidence="2">VWFA domain-containing protein</fullName>
    </recommendedName>
</protein>
<dbReference type="InterPro" id="IPR050525">
    <property type="entry name" value="ECM_Assembly_Org"/>
</dbReference>
<dbReference type="CDD" id="cd01450">
    <property type="entry name" value="vWFA_subfamily_ECM"/>
    <property type="match status" value="1"/>
</dbReference>
<dbReference type="EMBL" id="DS469511">
    <property type="protein sequence ID" value="EDO48873.1"/>
    <property type="molecule type" value="Genomic_DNA"/>
</dbReference>
<organism evidence="3 4">
    <name type="scientific">Nematostella vectensis</name>
    <name type="common">Starlet sea anemone</name>
    <dbReference type="NCBI Taxonomy" id="45351"/>
    <lineage>
        <taxon>Eukaryota</taxon>
        <taxon>Metazoa</taxon>
        <taxon>Cnidaria</taxon>
        <taxon>Anthozoa</taxon>
        <taxon>Hexacorallia</taxon>
        <taxon>Actiniaria</taxon>
        <taxon>Edwardsiidae</taxon>
        <taxon>Nematostella</taxon>
    </lineage>
</organism>
<keyword evidence="1" id="KW-0732">Signal</keyword>
<accession>A7RHL3</accession>
<dbReference type="Pfam" id="PF00092">
    <property type="entry name" value="VWA"/>
    <property type="match status" value="1"/>
</dbReference>
<dbReference type="Proteomes" id="UP000001593">
    <property type="component" value="Unassembled WGS sequence"/>
</dbReference>
<sequence length="250" mass="27533">MKLPALLALLVVALLQPEETSSQVCSKPSDVALLIDASGSIGRRRWPKVVEFTQAIINSFNVSEEGSHVGIILYSTKTELLVKFNTFQGSELTADNINAKVAAVNYRDWGGLTYIDRALKLANEQLFSPEGGMRASKDILKVAVVFTDGKQTKDKGPFTELQIASQPLKDKDVQVYGLGIGDETTIDVQEMQEMANKPENVLTAKTFEELKNLAAQITQGVCEIKYQYVIQVYKLSKCIGDPGKKVIQFN</sequence>
<gene>
    <name evidence="3" type="ORF">NEMVEDRAFT_v1g197242</name>
</gene>
<proteinExistence type="predicted"/>
<dbReference type="AlphaFoldDB" id="A7RHL3"/>
<dbReference type="STRING" id="45351.A7RHL3"/>
<dbReference type="InParanoid" id="A7RHL3"/>
<dbReference type="SMART" id="SM00327">
    <property type="entry name" value="VWA"/>
    <property type="match status" value="1"/>
</dbReference>
<dbReference type="Gene3D" id="3.40.50.410">
    <property type="entry name" value="von Willebrand factor, type A domain"/>
    <property type="match status" value="1"/>
</dbReference>
<dbReference type="eggNOG" id="KOG1217">
    <property type="taxonomic scope" value="Eukaryota"/>
</dbReference>
<dbReference type="PhylomeDB" id="A7RHL3"/>
<dbReference type="InterPro" id="IPR002035">
    <property type="entry name" value="VWF_A"/>
</dbReference>
<dbReference type="PANTHER" id="PTHR24020">
    <property type="entry name" value="COLLAGEN ALPHA"/>
    <property type="match status" value="1"/>
</dbReference>
<feature type="chain" id="PRO_5002714217" description="VWFA domain-containing protein" evidence="1">
    <location>
        <begin position="23"/>
        <end position="250"/>
    </location>
</feature>
<evidence type="ECO:0000313" key="3">
    <source>
        <dbReference type="EMBL" id="EDO48873.1"/>
    </source>
</evidence>
<feature type="signal peptide" evidence="1">
    <location>
        <begin position="1"/>
        <end position="22"/>
    </location>
</feature>
<dbReference type="PROSITE" id="PS50234">
    <property type="entry name" value="VWFA"/>
    <property type="match status" value="1"/>
</dbReference>
<keyword evidence="4" id="KW-1185">Reference proteome</keyword>
<dbReference type="OMA" id="EMQEMAN"/>
<evidence type="ECO:0000256" key="1">
    <source>
        <dbReference type="SAM" id="SignalP"/>
    </source>
</evidence>
<feature type="domain" description="VWFA" evidence="2">
    <location>
        <begin position="30"/>
        <end position="217"/>
    </location>
</feature>
<evidence type="ECO:0000259" key="2">
    <source>
        <dbReference type="PROSITE" id="PS50234"/>
    </source>
</evidence>
<dbReference type="SUPFAM" id="SSF53300">
    <property type="entry name" value="vWA-like"/>
    <property type="match status" value="1"/>
</dbReference>
<dbReference type="PRINTS" id="PR00453">
    <property type="entry name" value="VWFADOMAIN"/>
</dbReference>
<dbReference type="PANTHER" id="PTHR24020:SF20">
    <property type="entry name" value="PH DOMAIN-CONTAINING PROTEIN"/>
    <property type="match status" value="1"/>
</dbReference>